<organism evidence="14 15">
    <name type="scientific">Pseudogemmobacter humi</name>
    <dbReference type="NCBI Taxonomy" id="2483812"/>
    <lineage>
        <taxon>Bacteria</taxon>
        <taxon>Pseudomonadati</taxon>
        <taxon>Pseudomonadota</taxon>
        <taxon>Alphaproteobacteria</taxon>
        <taxon>Rhodobacterales</taxon>
        <taxon>Paracoccaceae</taxon>
        <taxon>Pseudogemmobacter</taxon>
    </lineage>
</organism>
<keyword evidence="14" id="KW-0966">Cell projection</keyword>
<dbReference type="GO" id="GO:0009425">
    <property type="term" value="C:bacterial-type flagellum basal body"/>
    <property type="evidence" value="ECO:0007669"/>
    <property type="project" value="UniProtKB-SubCell"/>
</dbReference>
<evidence type="ECO:0000259" key="11">
    <source>
        <dbReference type="Pfam" id="PF01706"/>
    </source>
</evidence>
<evidence type="ECO:0000256" key="2">
    <source>
        <dbReference type="ARBA" id="ARBA00004413"/>
    </source>
</evidence>
<feature type="domain" description="Flagellar motor switch protein FliG middle" evidence="12">
    <location>
        <begin position="138"/>
        <end position="211"/>
    </location>
</feature>
<comment type="similarity">
    <text evidence="3">Belongs to the FliG family.</text>
</comment>
<keyword evidence="14" id="KW-0282">Flagellum</keyword>
<dbReference type="Pfam" id="PF01706">
    <property type="entry name" value="FliG_C"/>
    <property type="match status" value="1"/>
</dbReference>
<evidence type="ECO:0000313" key="15">
    <source>
        <dbReference type="Proteomes" id="UP000277498"/>
    </source>
</evidence>
<comment type="function">
    <text evidence="10">FliG is one of three proteins (FliG, FliN, FliM) that forms the rotor-mounted switch complex (C ring), located at the base of the basal body. This complex interacts with the CheY and CheZ chemotaxis proteins, in addition to contacting components of the motor that determine the direction of flagellar rotation.</text>
</comment>
<dbReference type="InterPro" id="IPR023087">
    <property type="entry name" value="Flg_Motor_Flig_C"/>
</dbReference>
<gene>
    <name evidence="14" type="primary">fliG</name>
    <name evidence="14" type="ORF">XINFAN_03170</name>
</gene>
<dbReference type="InterPro" id="IPR028263">
    <property type="entry name" value="FliG_N"/>
</dbReference>
<dbReference type="GO" id="GO:0003774">
    <property type="term" value="F:cytoskeletal motor activity"/>
    <property type="evidence" value="ECO:0007669"/>
    <property type="project" value="InterPro"/>
</dbReference>
<accession>A0A3P5XM49</accession>
<evidence type="ECO:0000313" key="14">
    <source>
        <dbReference type="EMBL" id="VDC31815.1"/>
    </source>
</evidence>
<dbReference type="GO" id="GO:0071973">
    <property type="term" value="P:bacterial-type flagellum-dependent cell motility"/>
    <property type="evidence" value="ECO:0007669"/>
    <property type="project" value="InterPro"/>
</dbReference>
<evidence type="ECO:0000259" key="12">
    <source>
        <dbReference type="Pfam" id="PF14841"/>
    </source>
</evidence>
<keyword evidence="6" id="KW-0145">Chemotaxis</keyword>
<dbReference type="PANTHER" id="PTHR30534:SF0">
    <property type="entry name" value="FLAGELLAR MOTOR SWITCH PROTEIN FLIG"/>
    <property type="match status" value="1"/>
</dbReference>
<dbReference type="PANTHER" id="PTHR30534">
    <property type="entry name" value="FLAGELLAR MOTOR SWITCH PROTEIN FLIG"/>
    <property type="match status" value="1"/>
</dbReference>
<protein>
    <recommendedName>
        <fullName evidence="4">Flagellar motor switch protein FliG</fullName>
    </recommendedName>
</protein>
<dbReference type="InterPro" id="IPR011002">
    <property type="entry name" value="FliG_a-hlx"/>
</dbReference>
<dbReference type="PRINTS" id="PR00954">
    <property type="entry name" value="FLGMOTORFLIG"/>
</dbReference>
<dbReference type="Proteomes" id="UP000277498">
    <property type="component" value="Unassembled WGS sequence"/>
</dbReference>
<evidence type="ECO:0000256" key="7">
    <source>
        <dbReference type="ARBA" id="ARBA00022779"/>
    </source>
</evidence>
<evidence type="ECO:0000256" key="9">
    <source>
        <dbReference type="ARBA" id="ARBA00023143"/>
    </source>
</evidence>
<dbReference type="InterPro" id="IPR000090">
    <property type="entry name" value="Flg_Motor_Flig"/>
</dbReference>
<keyword evidence="7" id="KW-0283">Flagellar rotation</keyword>
<evidence type="ECO:0000256" key="1">
    <source>
        <dbReference type="ARBA" id="ARBA00004117"/>
    </source>
</evidence>
<keyword evidence="8" id="KW-0472">Membrane</keyword>
<keyword evidence="9" id="KW-0975">Bacterial flagellum</keyword>
<keyword evidence="5" id="KW-1003">Cell membrane</keyword>
<dbReference type="EMBL" id="UXAW01000088">
    <property type="protein sequence ID" value="VDC31815.1"/>
    <property type="molecule type" value="Genomic_DNA"/>
</dbReference>
<dbReference type="Pfam" id="PF14841">
    <property type="entry name" value="FliG_M"/>
    <property type="match status" value="1"/>
</dbReference>
<dbReference type="Gene3D" id="1.10.220.30">
    <property type="match status" value="3"/>
</dbReference>
<evidence type="ECO:0000256" key="10">
    <source>
        <dbReference type="ARBA" id="ARBA00025598"/>
    </source>
</evidence>
<evidence type="ECO:0000256" key="4">
    <source>
        <dbReference type="ARBA" id="ARBA00021870"/>
    </source>
</evidence>
<evidence type="ECO:0000259" key="13">
    <source>
        <dbReference type="Pfam" id="PF14842"/>
    </source>
</evidence>
<dbReference type="GO" id="GO:0006935">
    <property type="term" value="P:chemotaxis"/>
    <property type="evidence" value="ECO:0007669"/>
    <property type="project" value="UniProtKB-KW"/>
</dbReference>
<name>A0A3P5XM49_9RHOB</name>
<dbReference type="GO" id="GO:0005886">
    <property type="term" value="C:plasma membrane"/>
    <property type="evidence" value="ECO:0007669"/>
    <property type="project" value="UniProtKB-SubCell"/>
</dbReference>
<dbReference type="InterPro" id="IPR032779">
    <property type="entry name" value="FliG_M"/>
</dbReference>
<keyword evidence="15" id="KW-1185">Reference proteome</keyword>
<reference evidence="14 15" key="1">
    <citation type="submission" date="2018-11" db="EMBL/GenBank/DDBJ databases">
        <authorList>
            <person name="Criscuolo A."/>
        </authorList>
    </citation>
    <scope>NUCLEOTIDE SEQUENCE [LARGE SCALE GENOMIC DNA]</scope>
    <source>
        <strain evidence="14">ACIP111625</strain>
    </source>
</reference>
<evidence type="ECO:0000256" key="6">
    <source>
        <dbReference type="ARBA" id="ARBA00022500"/>
    </source>
</evidence>
<comment type="subcellular location">
    <subcellularLocation>
        <location evidence="1">Bacterial flagellum basal body</location>
    </subcellularLocation>
    <subcellularLocation>
        <location evidence="2">Cell membrane</location>
        <topology evidence="2">Peripheral membrane protein</topology>
        <orientation evidence="2">Cytoplasmic side</orientation>
    </subcellularLocation>
</comment>
<feature type="domain" description="Flagellar motor switch protein FliG C-terminal" evidence="11">
    <location>
        <begin position="240"/>
        <end position="351"/>
    </location>
</feature>
<dbReference type="SUPFAM" id="SSF48029">
    <property type="entry name" value="FliG"/>
    <property type="match status" value="2"/>
</dbReference>
<sequence>MAQSLPLARIAPAQRMVAAAPGGVRRMLTPREKAAVMVRYLLAQGAALPIAQLPDHMQSALAEQMGHMRLVDRETLDQVVDEFIAELESVGLAFPGGLEGALSAMDGHISQSAASRLRRKVGVGSRGDPWERLTTLPPERLMPVLESEAVEVAAVILSKLPVARAAEFLGKLPGERARRIAFAVSQTGNTDPETVRRIGLAILAQIDAQPAKAFERGPVERVGAILNVSPAATREEVLRGLEAEDAGFAEEVRRTIFTYAHFPARVSGRDVPKVVRLVDQPSLVQAVAYSRGRPELEAASEFILACISQRMAQNIREEAAALEKVKEKDGEAAMSMIVAAARQLEAQGELVMLLPEEAG</sequence>
<evidence type="ECO:0000256" key="3">
    <source>
        <dbReference type="ARBA" id="ARBA00010299"/>
    </source>
</evidence>
<feature type="domain" description="Flagellar motor switch protein FliG N-terminal" evidence="13">
    <location>
        <begin position="28"/>
        <end position="130"/>
    </location>
</feature>
<dbReference type="AlphaFoldDB" id="A0A3P5XM49"/>
<proteinExistence type="inferred from homology"/>
<dbReference type="OrthoDB" id="7616820at2"/>
<evidence type="ECO:0000256" key="5">
    <source>
        <dbReference type="ARBA" id="ARBA00022475"/>
    </source>
</evidence>
<dbReference type="Pfam" id="PF14842">
    <property type="entry name" value="FliG_N"/>
    <property type="match status" value="1"/>
</dbReference>
<evidence type="ECO:0000256" key="8">
    <source>
        <dbReference type="ARBA" id="ARBA00023136"/>
    </source>
</evidence>
<dbReference type="RefSeq" id="WP_124087884.1">
    <property type="nucleotide sequence ID" value="NZ_UXAW01000088.1"/>
</dbReference>
<keyword evidence="14" id="KW-0969">Cilium</keyword>